<sequence>MTITPTAADTEADASPPLENGGEQETERLPVHRLVSRATGRYIARIQPQYLADRPSAVSELARLRRGAGKRAHEVEDLWGIEAMDDLAVLLEGRGQSSRVEDAEEAVFLACTLWALHQQSGRDQGMHQRNQNLGGAVRALIRAQGTAGEDEEGSPLRKRLVRVGTAESLDSVAVRLREIVLLLRGAKVPLDYARLAGQLYRWQHRPDRAGVQREWGREFHLAAATAGKKGRPAASGTDGEAIDRTLAADEEYGGYAAGE</sequence>
<protein>
    <submittedName>
        <fullName evidence="2">Type I-E CRISPR-associated protein Cse2/CasB</fullName>
    </submittedName>
</protein>
<organism evidence="2 3">
    <name type="scientific">Streptomyces rhizosphaericola</name>
    <dbReference type="NCBI Taxonomy" id="2564098"/>
    <lineage>
        <taxon>Bacteria</taxon>
        <taxon>Bacillati</taxon>
        <taxon>Actinomycetota</taxon>
        <taxon>Actinomycetes</taxon>
        <taxon>Kitasatosporales</taxon>
        <taxon>Streptomycetaceae</taxon>
        <taxon>Streptomyces</taxon>
    </lineage>
</organism>
<name>A0ABY2PLF5_9ACTN</name>
<accession>A0ABY2PLF5</accession>
<dbReference type="RefSeq" id="WP_136015506.1">
    <property type="nucleotide sequence ID" value="NZ_SRZK01000020.1"/>
</dbReference>
<dbReference type="InterPro" id="IPR013382">
    <property type="entry name" value="CRISPR-assoc_prot_Cse2"/>
</dbReference>
<gene>
    <name evidence="2" type="primary">casB</name>
    <name evidence="2" type="ORF">E5Z02_03775</name>
</gene>
<dbReference type="EMBL" id="SRZK01000020">
    <property type="protein sequence ID" value="TGZ11623.1"/>
    <property type="molecule type" value="Genomic_DNA"/>
</dbReference>
<dbReference type="NCBIfam" id="TIGR02548">
    <property type="entry name" value="casB_cse2"/>
    <property type="match status" value="1"/>
</dbReference>
<evidence type="ECO:0000256" key="1">
    <source>
        <dbReference type="SAM" id="MobiDB-lite"/>
    </source>
</evidence>
<dbReference type="Gene3D" id="1.10.520.40">
    <property type="entry name" value="CRISPR-associated protein Cse2"/>
    <property type="match status" value="1"/>
</dbReference>
<keyword evidence="3" id="KW-1185">Reference proteome</keyword>
<dbReference type="Proteomes" id="UP000306274">
    <property type="component" value="Unassembled WGS sequence"/>
</dbReference>
<reference evidence="2 3" key="1">
    <citation type="submission" date="2019-04" db="EMBL/GenBank/DDBJ databases">
        <title>Streptomyces rhizosphaericola sp. nov., an actinobacterium isolated from the wheat rhizosphere.</title>
        <authorList>
            <person name="Vargas Hoyos H.A."/>
            <person name="Santos S.N."/>
            <person name="Genuario D.B."/>
            <person name="Melo I.S."/>
            <person name="Da Silva L.J."/>
            <person name="Da Silva F.S.P."/>
            <person name="Zucchi T.D."/>
        </authorList>
    </citation>
    <scope>NUCLEOTIDE SEQUENCE [LARGE SCALE GENOMIC DNA]</scope>
    <source>
        <strain evidence="2 3">1AS2c</strain>
    </source>
</reference>
<proteinExistence type="predicted"/>
<evidence type="ECO:0000313" key="3">
    <source>
        <dbReference type="Proteomes" id="UP000306274"/>
    </source>
</evidence>
<comment type="caution">
    <text evidence="2">The sequence shown here is derived from an EMBL/GenBank/DDBJ whole genome shotgun (WGS) entry which is preliminary data.</text>
</comment>
<feature type="region of interest" description="Disordered" evidence="1">
    <location>
        <begin position="1"/>
        <end position="28"/>
    </location>
</feature>
<dbReference type="Pfam" id="PF09485">
    <property type="entry name" value="CRISPR_Cse2"/>
    <property type="match status" value="1"/>
</dbReference>
<evidence type="ECO:0000313" key="2">
    <source>
        <dbReference type="EMBL" id="TGZ11623.1"/>
    </source>
</evidence>
<dbReference type="InterPro" id="IPR038287">
    <property type="entry name" value="Cse2_sf"/>
</dbReference>
<dbReference type="CDD" id="cd09731">
    <property type="entry name" value="Cse2_I-E"/>
    <property type="match status" value="1"/>
</dbReference>